<dbReference type="InterPro" id="IPR017853">
    <property type="entry name" value="GH"/>
</dbReference>
<dbReference type="PROSITE" id="PS51910">
    <property type="entry name" value="GH18_2"/>
    <property type="match status" value="1"/>
</dbReference>
<organism evidence="2 3">
    <name type="scientific">Algoriphagus jejuensis</name>
    <dbReference type="NCBI Taxonomy" id="419934"/>
    <lineage>
        <taxon>Bacteria</taxon>
        <taxon>Pseudomonadati</taxon>
        <taxon>Bacteroidota</taxon>
        <taxon>Cytophagia</taxon>
        <taxon>Cytophagales</taxon>
        <taxon>Cyclobacteriaceae</taxon>
        <taxon>Algoriphagus</taxon>
    </lineage>
</organism>
<sequence>MSPTGIRLIPKIFPLRKLSWEFPSTAACGEDSTWIICANGECLGLMMKFIKEQGLGGAMFWEMSEDNTRTLLNTLFSTLNQKTDVKD</sequence>
<dbReference type="EMBL" id="BAAAFI010000048">
    <property type="protein sequence ID" value="GAA0881051.1"/>
    <property type="molecule type" value="Genomic_DNA"/>
</dbReference>
<dbReference type="Proteomes" id="UP001500469">
    <property type="component" value="Unassembled WGS sequence"/>
</dbReference>
<feature type="domain" description="GH18" evidence="1">
    <location>
        <begin position="1"/>
        <end position="82"/>
    </location>
</feature>
<protein>
    <recommendedName>
        <fullName evidence="1">GH18 domain-containing protein</fullName>
    </recommendedName>
</protein>
<name>A0ABP3YHL5_9BACT</name>
<dbReference type="Gene3D" id="3.20.20.80">
    <property type="entry name" value="Glycosidases"/>
    <property type="match status" value="1"/>
</dbReference>
<dbReference type="SUPFAM" id="SSF51445">
    <property type="entry name" value="(Trans)glycosidases"/>
    <property type="match status" value="1"/>
</dbReference>
<comment type="caution">
    <text evidence="2">The sequence shown here is derived from an EMBL/GenBank/DDBJ whole genome shotgun (WGS) entry which is preliminary data.</text>
</comment>
<evidence type="ECO:0000259" key="1">
    <source>
        <dbReference type="PROSITE" id="PS51910"/>
    </source>
</evidence>
<evidence type="ECO:0000313" key="3">
    <source>
        <dbReference type="Proteomes" id="UP001500469"/>
    </source>
</evidence>
<evidence type="ECO:0000313" key="2">
    <source>
        <dbReference type="EMBL" id="GAA0881051.1"/>
    </source>
</evidence>
<accession>A0ABP3YHL5</accession>
<reference evidence="3" key="1">
    <citation type="journal article" date="2019" name="Int. J. Syst. Evol. Microbiol.">
        <title>The Global Catalogue of Microorganisms (GCM) 10K type strain sequencing project: providing services to taxonomists for standard genome sequencing and annotation.</title>
        <authorList>
            <consortium name="The Broad Institute Genomics Platform"/>
            <consortium name="The Broad Institute Genome Sequencing Center for Infectious Disease"/>
            <person name="Wu L."/>
            <person name="Ma J."/>
        </authorList>
    </citation>
    <scope>NUCLEOTIDE SEQUENCE [LARGE SCALE GENOMIC DNA]</scope>
    <source>
        <strain evidence="3">JCM 16112</strain>
    </source>
</reference>
<proteinExistence type="predicted"/>
<gene>
    <name evidence="2" type="ORF">GCM10009119_40210</name>
</gene>
<keyword evidence="3" id="KW-1185">Reference proteome</keyword>
<dbReference type="InterPro" id="IPR001223">
    <property type="entry name" value="Glyco_hydro18_cat"/>
</dbReference>